<accession>A0ABV9JD30</accession>
<name>A0ABV9JD30_9LACT</name>
<dbReference type="InterPro" id="IPR000150">
    <property type="entry name" value="Cof"/>
</dbReference>
<reference evidence="2" key="1">
    <citation type="journal article" date="2019" name="Int. J. Syst. Evol. Microbiol.">
        <title>The Global Catalogue of Microorganisms (GCM) 10K type strain sequencing project: providing services to taxonomists for standard genome sequencing and annotation.</title>
        <authorList>
            <consortium name="The Broad Institute Genomics Platform"/>
            <consortium name="The Broad Institute Genome Sequencing Center for Infectious Disease"/>
            <person name="Wu L."/>
            <person name="Ma J."/>
        </authorList>
    </citation>
    <scope>NUCLEOTIDE SEQUENCE [LARGE SCALE GENOMIC DNA]</scope>
    <source>
        <strain evidence="2">CCUG 63287</strain>
    </source>
</reference>
<dbReference type="SFLD" id="SFLDG01140">
    <property type="entry name" value="C2.B:_Phosphomannomutase_and_P"/>
    <property type="match status" value="1"/>
</dbReference>
<dbReference type="PANTHER" id="PTHR10000">
    <property type="entry name" value="PHOSPHOSERINE PHOSPHATASE"/>
    <property type="match status" value="1"/>
</dbReference>
<keyword evidence="2" id="KW-1185">Reference proteome</keyword>
<dbReference type="Gene3D" id="3.40.50.1000">
    <property type="entry name" value="HAD superfamily/HAD-like"/>
    <property type="match status" value="1"/>
</dbReference>
<proteinExistence type="predicted"/>
<dbReference type="PANTHER" id="PTHR10000:SF25">
    <property type="entry name" value="PHOSPHATASE YKRA-RELATED"/>
    <property type="match status" value="1"/>
</dbReference>
<dbReference type="InterPro" id="IPR036412">
    <property type="entry name" value="HAD-like_sf"/>
</dbReference>
<organism evidence="1 2">
    <name type="scientific">Lactococcus nasutitermitis</name>
    <dbReference type="NCBI Taxonomy" id="1652957"/>
    <lineage>
        <taxon>Bacteria</taxon>
        <taxon>Bacillati</taxon>
        <taxon>Bacillota</taxon>
        <taxon>Bacilli</taxon>
        <taxon>Lactobacillales</taxon>
        <taxon>Streptococcaceae</taxon>
        <taxon>Lactococcus</taxon>
    </lineage>
</organism>
<dbReference type="NCBIfam" id="TIGR01484">
    <property type="entry name" value="HAD-SF-IIB"/>
    <property type="match status" value="1"/>
</dbReference>
<dbReference type="InterPro" id="IPR023214">
    <property type="entry name" value="HAD_sf"/>
</dbReference>
<sequence length="267" mass="30129">MENLVKKAEKIKIIFFDIDDTLRVKNTAFMPESINEVFAKLREKGIMTGIATGRNLYGVVPEVLALEPDYFVTINGAYVENQAHDVIYKHPFATDLVEEIMTWLKSVHSEFAFVGSDQLRVSKWDKVAEDAIAPVYAELLADESYYQTHDVFQMLTISDHDDKIALPENLAQKIRMVRWHPNSSDIVPMTGSKAEGCKQVLDVLGLTAENMMNFGDELNDRELFDLAGLSVAMKISHPEILEKADYVTDTVENDGILKALQVLQMID</sequence>
<dbReference type="CDD" id="cd07517">
    <property type="entry name" value="HAD_HPP"/>
    <property type="match status" value="1"/>
</dbReference>
<dbReference type="EMBL" id="JBHSGD010000005">
    <property type="protein sequence ID" value="MFC4652361.1"/>
    <property type="molecule type" value="Genomic_DNA"/>
</dbReference>
<keyword evidence="1" id="KW-0378">Hydrolase</keyword>
<dbReference type="NCBIfam" id="TIGR00099">
    <property type="entry name" value="Cof-subfamily"/>
    <property type="match status" value="1"/>
</dbReference>
<gene>
    <name evidence="1" type="ORF">ACFO26_05505</name>
</gene>
<dbReference type="InterPro" id="IPR006379">
    <property type="entry name" value="HAD-SF_hydro_IIB"/>
</dbReference>
<protein>
    <submittedName>
        <fullName evidence="1">Cof-type HAD-IIB family hydrolase</fullName>
    </submittedName>
</protein>
<evidence type="ECO:0000313" key="2">
    <source>
        <dbReference type="Proteomes" id="UP001595987"/>
    </source>
</evidence>
<dbReference type="SUPFAM" id="SSF56784">
    <property type="entry name" value="HAD-like"/>
    <property type="match status" value="1"/>
</dbReference>
<dbReference type="Proteomes" id="UP001595987">
    <property type="component" value="Unassembled WGS sequence"/>
</dbReference>
<evidence type="ECO:0000313" key="1">
    <source>
        <dbReference type="EMBL" id="MFC4652361.1"/>
    </source>
</evidence>
<dbReference type="GO" id="GO:0016787">
    <property type="term" value="F:hydrolase activity"/>
    <property type="evidence" value="ECO:0007669"/>
    <property type="project" value="UniProtKB-KW"/>
</dbReference>
<dbReference type="SFLD" id="SFLDS00003">
    <property type="entry name" value="Haloacid_Dehalogenase"/>
    <property type="match status" value="1"/>
</dbReference>
<comment type="caution">
    <text evidence="1">The sequence shown here is derived from an EMBL/GenBank/DDBJ whole genome shotgun (WGS) entry which is preliminary data.</text>
</comment>
<dbReference type="Gene3D" id="3.30.1240.10">
    <property type="match status" value="1"/>
</dbReference>
<dbReference type="RefSeq" id="WP_244842682.1">
    <property type="nucleotide sequence ID" value="NZ_BOVQ01000004.1"/>
</dbReference>
<dbReference type="Pfam" id="PF08282">
    <property type="entry name" value="Hydrolase_3"/>
    <property type="match status" value="1"/>
</dbReference>